<feature type="compositionally biased region" description="Acidic residues" evidence="2">
    <location>
        <begin position="288"/>
        <end position="304"/>
    </location>
</feature>
<evidence type="ECO:0000313" key="4">
    <source>
        <dbReference type="EMBL" id="WOK96697.1"/>
    </source>
</evidence>
<feature type="compositionally biased region" description="Polar residues" evidence="2">
    <location>
        <begin position="1"/>
        <end position="14"/>
    </location>
</feature>
<keyword evidence="5" id="KW-1185">Reference proteome</keyword>
<dbReference type="PANTHER" id="PTHR31934">
    <property type="entry name" value="ALPHA/BETA-HYDROLASES SUPERFAMILY PROTEIN"/>
    <property type="match status" value="1"/>
</dbReference>
<feature type="compositionally biased region" description="Acidic residues" evidence="2">
    <location>
        <begin position="314"/>
        <end position="325"/>
    </location>
</feature>
<dbReference type="EMBL" id="CP136891">
    <property type="protein sequence ID" value="WOK96697.1"/>
    <property type="molecule type" value="Genomic_DNA"/>
</dbReference>
<dbReference type="Proteomes" id="UP001327560">
    <property type="component" value="Chromosome 2"/>
</dbReference>
<feature type="domain" description="Transcription factor Iwr1" evidence="3">
    <location>
        <begin position="228"/>
        <end position="291"/>
    </location>
</feature>
<gene>
    <name evidence="4" type="ORF">Cni_G05404</name>
</gene>
<feature type="region of interest" description="Disordered" evidence="2">
    <location>
        <begin position="1"/>
        <end position="27"/>
    </location>
</feature>
<dbReference type="Pfam" id="PF08574">
    <property type="entry name" value="Iwr1"/>
    <property type="match status" value="1"/>
</dbReference>
<name>A0AAQ3Q5E1_9LILI</name>
<reference evidence="4 5" key="1">
    <citation type="submission" date="2023-10" db="EMBL/GenBank/DDBJ databases">
        <title>Chromosome-scale genome assembly provides insights into flower coloration mechanisms of Canna indica.</title>
        <authorList>
            <person name="Li C."/>
        </authorList>
    </citation>
    <scope>NUCLEOTIDE SEQUENCE [LARGE SCALE GENOMIC DNA]</scope>
    <source>
        <tissue evidence="4">Flower</tissue>
    </source>
</reference>
<evidence type="ECO:0000259" key="3">
    <source>
        <dbReference type="Pfam" id="PF08574"/>
    </source>
</evidence>
<sequence length="332" mass="38500">MSGTAVQLGEASTSTPPPLSEPANERPVVVRVKRKVSQSRLDAFWLEIKERPSKRPFKDLANLSISDPDAGKVPQEFGTKKLLVQHLETVRHSVAIKDVLHSFLQQDSNNEELCKRFQERKRMFKYDKKQDHLRLAARKEHENLGRNARLEQIWKRRGSIDAEEDSLREFCHLYDVVQVDADVETRGRAQKLEISADDDNAILCNYLPLLREFLPEAATAIEEERKENDYVYDLYTVGDCLDANMEDVADYPLVQVNDDENEYYDGSLQSEYDSDDSNAEDNPRNDYPDEESSGVEDENEDPFGDLEGSNSEYEHEEVDIDEDDENWRWRYR</sequence>
<proteinExistence type="inferred from homology"/>
<evidence type="ECO:0000256" key="1">
    <source>
        <dbReference type="ARBA" id="ARBA00010218"/>
    </source>
</evidence>
<dbReference type="PANTHER" id="PTHR31934:SF2">
    <property type="entry name" value="RNA-DIRECTED DNA METHYLATION 4"/>
    <property type="match status" value="1"/>
</dbReference>
<comment type="similarity">
    <text evidence="1">Belongs to the IWR1/SLC7A6OS family.</text>
</comment>
<feature type="region of interest" description="Disordered" evidence="2">
    <location>
        <begin position="265"/>
        <end position="332"/>
    </location>
</feature>
<evidence type="ECO:0000256" key="2">
    <source>
        <dbReference type="SAM" id="MobiDB-lite"/>
    </source>
</evidence>
<evidence type="ECO:0000313" key="5">
    <source>
        <dbReference type="Proteomes" id="UP001327560"/>
    </source>
</evidence>
<protein>
    <submittedName>
        <fullName evidence="4">RNA-directed DNA methylation 4 isoform X2</fullName>
    </submittedName>
</protein>
<dbReference type="AlphaFoldDB" id="A0AAQ3Q5E1"/>
<accession>A0AAQ3Q5E1</accession>
<dbReference type="InterPro" id="IPR013883">
    <property type="entry name" value="TF_Iwr1_dom"/>
</dbReference>
<organism evidence="4 5">
    <name type="scientific">Canna indica</name>
    <name type="common">Indian-shot</name>
    <dbReference type="NCBI Taxonomy" id="4628"/>
    <lineage>
        <taxon>Eukaryota</taxon>
        <taxon>Viridiplantae</taxon>
        <taxon>Streptophyta</taxon>
        <taxon>Embryophyta</taxon>
        <taxon>Tracheophyta</taxon>
        <taxon>Spermatophyta</taxon>
        <taxon>Magnoliopsida</taxon>
        <taxon>Liliopsida</taxon>
        <taxon>Zingiberales</taxon>
        <taxon>Cannaceae</taxon>
        <taxon>Canna</taxon>
    </lineage>
</organism>